<dbReference type="InterPro" id="IPR036388">
    <property type="entry name" value="WH-like_DNA-bd_sf"/>
</dbReference>
<dbReference type="PANTHER" id="PTHR30537:SF72">
    <property type="entry name" value="LYSR FAMILY TRANSCRIPTIONAL REGULATOR"/>
    <property type="match status" value="1"/>
</dbReference>
<dbReference type="InterPro" id="IPR036390">
    <property type="entry name" value="WH_DNA-bd_sf"/>
</dbReference>
<dbReference type="EMBL" id="JACFYJ010000080">
    <property type="protein sequence ID" value="MEI6001664.1"/>
    <property type="molecule type" value="Genomic_DNA"/>
</dbReference>
<dbReference type="SUPFAM" id="SSF53850">
    <property type="entry name" value="Periplasmic binding protein-like II"/>
    <property type="match status" value="1"/>
</dbReference>
<dbReference type="Proteomes" id="UP001386437">
    <property type="component" value="Unassembled WGS sequence"/>
</dbReference>
<dbReference type="Pfam" id="PF00126">
    <property type="entry name" value="HTH_1"/>
    <property type="match status" value="1"/>
</dbReference>
<feature type="domain" description="HTH lysR-type" evidence="5">
    <location>
        <begin position="1"/>
        <end position="59"/>
    </location>
</feature>
<dbReference type="Gene3D" id="1.10.10.10">
    <property type="entry name" value="Winged helix-like DNA-binding domain superfamily/Winged helix DNA-binding domain"/>
    <property type="match status" value="1"/>
</dbReference>
<evidence type="ECO:0000256" key="1">
    <source>
        <dbReference type="ARBA" id="ARBA00009437"/>
    </source>
</evidence>
<proteinExistence type="inferred from homology"/>
<keyword evidence="4" id="KW-0804">Transcription</keyword>
<dbReference type="Pfam" id="PF03466">
    <property type="entry name" value="LysR_substrate"/>
    <property type="match status" value="1"/>
</dbReference>
<keyword evidence="7" id="KW-1185">Reference proteome</keyword>
<evidence type="ECO:0000256" key="3">
    <source>
        <dbReference type="ARBA" id="ARBA00023125"/>
    </source>
</evidence>
<dbReference type="PANTHER" id="PTHR30537">
    <property type="entry name" value="HTH-TYPE TRANSCRIPTIONAL REGULATOR"/>
    <property type="match status" value="1"/>
</dbReference>
<comment type="similarity">
    <text evidence="1">Belongs to the LysR transcriptional regulatory family.</text>
</comment>
<comment type="caution">
    <text evidence="6">The sequence shown here is derived from an EMBL/GenBank/DDBJ whole genome shotgun (WGS) entry which is preliminary data.</text>
</comment>
<dbReference type="PROSITE" id="PS50931">
    <property type="entry name" value="HTH_LYSR"/>
    <property type="match status" value="1"/>
</dbReference>
<accession>A0ABU8J1X0</accession>
<dbReference type="InterPro" id="IPR058163">
    <property type="entry name" value="LysR-type_TF_proteobact-type"/>
</dbReference>
<keyword evidence="2" id="KW-0805">Transcription regulation</keyword>
<keyword evidence="3" id="KW-0238">DNA-binding</keyword>
<dbReference type="Gene3D" id="3.40.190.290">
    <property type="match status" value="1"/>
</dbReference>
<dbReference type="RefSeq" id="WP_336601358.1">
    <property type="nucleotide sequence ID" value="NZ_JACFYJ010000080.1"/>
</dbReference>
<organism evidence="6 7">
    <name type="scientific">Paraburkholderia bengalensis</name>
    <dbReference type="NCBI Taxonomy" id="2747562"/>
    <lineage>
        <taxon>Bacteria</taxon>
        <taxon>Pseudomonadati</taxon>
        <taxon>Pseudomonadota</taxon>
        <taxon>Betaproteobacteria</taxon>
        <taxon>Burkholderiales</taxon>
        <taxon>Burkholderiaceae</taxon>
        <taxon>Paraburkholderia</taxon>
    </lineage>
</organism>
<evidence type="ECO:0000313" key="7">
    <source>
        <dbReference type="Proteomes" id="UP001386437"/>
    </source>
</evidence>
<dbReference type="InterPro" id="IPR005119">
    <property type="entry name" value="LysR_subst-bd"/>
</dbReference>
<evidence type="ECO:0000256" key="4">
    <source>
        <dbReference type="ARBA" id="ARBA00023163"/>
    </source>
</evidence>
<gene>
    <name evidence="6" type="ORF">H3V53_32225</name>
</gene>
<dbReference type="InterPro" id="IPR000847">
    <property type="entry name" value="LysR_HTH_N"/>
</dbReference>
<name>A0ABU8J1X0_9BURK</name>
<protein>
    <submittedName>
        <fullName evidence="6">LysR family transcriptional regulator</fullName>
    </submittedName>
</protein>
<evidence type="ECO:0000259" key="5">
    <source>
        <dbReference type="PROSITE" id="PS50931"/>
    </source>
</evidence>
<evidence type="ECO:0000256" key="2">
    <source>
        <dbReference type="ARBA" id="ARBA00023015"/>
    </source>
</evidence>
<sequence length="323" mass="35838">MDRLQAMQTFVKVIEMNSFSRAADVLGMPRASVTTVIKNLEGHLKVNLMHRTTRKLSLTPEGSQYYELCVRILSDIRNCEESLTKAGDGPRGELRVDMPGAIGRLIVAPRIMEFRANYPDIDLILGFSNRPTTLATTAIDCAIRSGCLRESSYLCRPLGKISMLTVASPGYLEQHGTPEKLDDLETHLSIDYCESHTGRIVEKNFMIGHVPREVGMKRSVLLSDIEAGVVCSLAGAGIVQAPQFMLQRYLEEGLLEEILPQWRPRPIPVSAQYASDHHLGGKVRVFVEWIANMFLENVGIDCSDLSSNARSDTQSFNQVASSL</sequence>
<reference evidence="6 7" key="1">
    <citation type="journal article" date="2022" name="Arch. Microbiol.">
        <title>Paraburkholderia bengalensis sp. nov. isolated from roots of Oryza sativa, IR64.</title>
        <authorList>
            <person name="Nag P."/>
            <person name="Mondal N."/>
            <person name="Sarkar J."/>
            <person name="Das S."/>
        </authorList>
    </citation>
    <scope>NUCLEOTIDE SEQUENCE [LARGE SCALE GENOMIC DNA]</scope>
    <source>
        <strain evidence="6 7">IR64_4_BI</strain>
    </source>
</reference>
<evidence type="ECO:0000313" key="6">
    <source>
        <dbReference type="EMBL" id="MEI6001664.1"/>
    </source>
</evidence>
<dbReference type="SUPFAM" id="SSF46785">
    <property type="entry name" value="Winged helix' DNA-binding domain"/>
    <property type="match status" value="1"/>
</dbReference>